<evidence type="ECO:0000259" key="2">
    <source>
        <dbReference type="PROSITE" id="PS50994"/>
    </source>
</evidence>
<dbReference type="PANTHER" id="PTHR42648">
    <property type="entry name" value="TRANSPOSASE, PUTATIVE-RELATED"/>
    <property type="match status" value="1"/>
</dbReference>
<gene>
    <name evidence="3" type="ORF">LIER_11203</name>
</gene>
<proteinExistence type="predicted"/>
<dbReference type="InterPro" id="IPR036397">
    <property type="entry name" value="RNaseH_sf"/>
</dbReference>
<dbReference type="GO" id="GO:0003676">
    <property type="term" value="F:nucleic acid binding"/>
    <property type="evidence" value="ECO:0007669"/>
    <property type="project" value="InterPro"/>
</dbReference>
<reference evidence="3 4" key="1">
    <citation type="submission" date="2024-01" db="EMBL/GenBank/DDBJ databases">
        <title>The complete chloroplast genome sequence of Lithospermum erythrorhizon: insights into the phylogenetic relationship among Boraginaceae species and the maternal lineages of purple gromwells.</title>
        <authorList>
            <person name="Okada T."/>
            <person name="Watanabe K."/>
        </authorList>
    </citation>
    <scope>NUCLEOTIDE SEQUENCE [LARGE SCALE GENOMIC DNA]</scope>
</reference>
<feature type="region of interest" description="Disordered" evidence="1">
    <location>
        <begin position="125"/>
        <end position="148"/>
    </location>
</feature>
<dbReference type="PROSITE" id="PS50994">
    <property type="entry name" value="INTEGRASE"/>
    <property type="match status" value="1"/>
</dbReference>
<dbReference type="EMBL" id="BAABME010002056">
    <property type="protein sequence ID" value="GAA0152821.1"/>
    <property type="molecule type" value="Genomic_DNA"/>
</dbReference>
<dbReference type="PANTHER" id="PTHR42648:SF31">
    <property type="entry name" value="RNA-DIRECTED DNA POLYMERASE"/>
    <property type="match status" value="1"/>
</dbReference>
<dbReference type="AlphaFoldDB" id="A0AAV3PNQ4"/>
<evidence type="ECO:0000313" key="4">
    <source>
        <dbReference type="Proteomes" id="UP001454036"/>
    </source>
</evidence>
<dbReference type="Pfam" id="PF00665">
    <property type="entry name" value="rve"/>
    <property type="match status" value="1"/>
</dbReference>
<dbReference type="Gene3D" id="3.30.420.10">
    <property type="entry name" value="Ribonuclease H-like superfamily/Ribonuclease H"/>
    <property type="match status" value="1"/>
</dbReference>
<dbReference type="GO" id="GO:0015074">
    <property type="term" value="P:DNA integration"/>
    <property type="evidence" value="ECO:0007669"/>
    <property type="project" value="InterPro"/>
</dbReference>
<protein>
    <recommendedName>
        <fullName evidence="2">Integrase catalytic domain-containing protein</fullName>
    </recommendedName>
</protein>
<feature type="domain" description="Integrase catalytic" evidence="2">
    <location>
        <begin position="312"/>
        <end position="424"/>
    </location>
</feature>
<evidence type="ECO:0000256" key="1">
    <source>
        <dbReference type="SAM" id="MobiDB-lite"/>
    </source>
</evidence>
<dbReference type="InterPro" id="IPR001584">
    <property type="entry name" value="Integrase_cat-core"/>
</dbReference>
<keyword evidence="4" id="KW-1185">Reference proteome</keyword>
<organism evidence="3 4">
    <name type="scientific">Lithospermum erythrorhizon</name>
    <name type="common">Purple gromwell</name>
    <name type="synonym">Lithospermum officinale var. erythrorhizon</name>
    <dbReference type="NCBI Taxonomy" id="34254"/>
    <lineage>
        <taxon>Eukaryota</taxon>
        <taxon>Viridiplantae</taxon>
        <taxon>Streptophyta</taxon>
        <taxon>Embryophyta</taxon>
        <taxon>Tracheophyta</taxon>
        <taxon>Spermatophyta</taxon>
        <taxon>Magnoliopsida</taxon>
        <taxon>eudicotyledons</taxon>
        <taxon>Gunneridae</taxon>
        <taxon>Pentapetalae</taxon>
        <taxon>asterids</taxon>
        <taxon>lamiids</taxon>
        <taxon>Boraginales</taxon>
        <taxon>Boraginaceae</taxon>
        <taxon>Boraginoideae</taxon>
        <taxon>Lithospermeae</taxon>
        <taxon>Lithospermum</taxon>
    </lineage>
</organism>
<dbReference type="InterPro" id="IPR012337">
    <property type="entry name" value="RNaseH-like_sf"/>
</dbReference>
<accession>A0AAV3PNQ4</accession>
<dbReference type="Proteomes" id="UP001454036">
    <property type="component" value="Unassembled WGS sequence"/>
</dbReference>
<name>A0AAV3PNQ4_LITER</name>
<sequence length="424" mass="47249">MSLKDYYNKLTGLFDELARLKPPHRCSCGLCTCGVVVRYETDLEEERLHKFLVGIDDELYGIVRSNLLSRVHMPSLDEAMFYNKMKTLKMLLKGRLMCTHCRQSGHDNSSCFKLHGYPPWWEEQRQLGKSQPTRTGAAPAVHAGPSREAGAPSIHVVLPAPESAVVGGVNSGHESLADLKPDQVWVLMNMICNQQTDTMAGEFSFGSWILDTGASYDVTGSRSCLMAARDISSCPVGLPNGHSALATMEGRVRLPGVCAVTVSGLSEFELWHHRLGHPFDIGLKLVPVIQSSSARKHLDSSCTIYHQVKQCRDSFPLSESRVSTIFELLHCDLWGPNKVASSNGALYFLTIVDNYSRAVWVYLLHSKSEVFKSFCSFVSMVERQFHAHLKVVRSDNGTEFENLLPYFNERGILFQNSCVGTEIV</sequence>
<dbReference type="SUPFAM" id="SSF53098">
    <property type="entry name" value="Ribonuclease H-like"/>
    <property type="match status" value="1"/>
</dbReference>
<dbReference type="InterPro" id="IPR039537">
    <property type="entry name" value="Retrotran_Ty1/copia-like"/>
</dbReference>
<evidence type="ECO:0000313" key="3">
    <source>
        <dbReference type="EMBL" id="GAA0152821.1"/>
    </source>
</evidence>
<comment type="caution">
    <text evidence="3">The sequence shown here is derived from an EMBL/GenBank/DDBJ whole genome shotgun (WGS) entry which is preliminary data.</text>
</comment>